<dbReference type="GO" id="GO:0006574">
    <property type="term" value="P:L-valine catabolic process"/>
    <property type="evidence" value="ECO:0007669"/>
    <property type="project" value="TreeGrafter"/>
</dbReference>
<gene>
    <name evidence="5" type="ordered locus">Pars_0509</name>
</gene>
<sequence length="491" mass="54031">MIKYSQQYGRLNPLIDGKTVEAEYDKSLPTYDPGLGKVIGEVPVMKKVDEAVAAAASAFDKWSKLPVYERLQYLIRLKVIFEQHLDELSLLIAQNVGKTRQEAYAELRRAVESIDMALAAPHFMAEVRKVMNIARSDPEIDMEVVKEPLGVFAIITPFNFPVMIPMWFIPLAVTLGDTVVLKPSEQDPIPALYMAYLLVKAGYPPGVINVVLGDGSTAEALIKHKEVVGVAFVGSTRVGMQVYSLAATHGKRALVGAGAKNPVVVMPDANLENTVENVATGFFVMAGQRCLAPGNLILVGEAYDKFKKAIVERVKKIRVGYQLLDTTDMGPVISAASKKRISDMIERALNAGARALVDGRGFTPPPEYSEGFYLGPTVLDEVTIDMEIAQEEVFGPVLPILYAKDFDEAVEYANKTRYGNAASIFTSSGKYAREFARRVNAGNIGINMSIAQPTPHFPFGGRKQSFFGVLHAQVDAVDFFTDRKVIMQRWW</sequence>
<evidence type="ECO:0000259" key="4">
    <source>
        <dbReference type="Pfam" id="PF00171"/>
    </source>
</evidence>
<dbReference type="InterPro" id="IPR016161">
    <property type="entry name" value="Ald_DH/histidinol_DH"/>
</dbReference>
<dbReference type="AlphaFoldDB" id="A4WI87"/>
<evidence type="ECO:0000256" key="2">
    <source>
        <dbReference type="ARBA" id="ARBA00023002"/>
    </source>
</evidence>
<dbReference type="Gene3D" id="3.40.309.10">
    <property type="entry name" value="Aldehyde Dehydrogenase, Chain A, domain 2"/>
    <property type="match status" value="1"/>
</dbReference>
<dbReference type="OrthoDB" id="6342at2157"/>
<dbReference type="HOGENOM" id="CLU_005391_1_10_2"/>
<feature type="domain" description="Aldehyde dehydrogenase" evidence="4">
    <location>
        <begin position="23"/>
        <end position="485"/>
    </location>
</feature>
<dbReference type="KEGG" id="pas:Pars_0509"/>
<reference evidence="5 6" key="1">
    <citation type="submission" date="2007-04" db="EMBL/GenBank/DDBJ databases">
        <title>Complete sequence of Pyrobaculum arsenaticum DSM 13514.</title>
        <authorList>
            <consortium name="US DOE Joint Genome Institute"/>
            <person name="Copeland A."/>
            <person name="Lucas S."/>
            <person name="Lapidus A."/>
            <person name="Barry K."/>
            <person name="Glavina del Rio T."/>
            <person name="Dalin E."/>
            <person name="Tice H."/>
            <person name="Pitluck S."/>
            <person name="Chain P."/>
            <person name="Malfatti S."/>
            <person name="Shin M."/>
            <person name="Vergez L."/>
            <person name="Schmutz J."/>
            <person name="Larimer F."/>
            <person name="Land M."/>
            <person name="Hauser L."/>
            <person name="Kyrpides N."/>
            <person name="Mikhailova N."/>
            <person name="Cozen A.E."/>
            <person name="Fitz-Gibbon S.T."/>
            <person name="House C.H."/>
            <person name="Saltikov C."/>
            <person name="Lowe T.M."/>
            <person name="Richardson P."/>
        </authorList>
    </citation>
    <scope>NUCLEOTIDE SEQUENCE [LARGE SCALE GENOMIC DNA]</scope>
    <source>
        <strain evidence="6">ATCC 700994 / DSM 13514 / JCM 11321 / PZ6</strain>
    </source>
</reference>
<dbReference type="STRING" id="340102.Pars_0509"/>
<dbReference type="InterPro" id="IPR016163">
    <property type="entry name" value="Ald_DH_C"/>
</dbReference>
<evidence type="ECO:0000256" key="3">
    <source>
        <dbReference type="ARBA" id="ARBA00023027"/>
    </source>
</evidence>
<evidence type="ECO:0000256" key="1">
    <source>
        <dbReference type="ARBA" id="ARBA00013048"/>
    </source>
</evidence>
<protein>
    <recommendedName>
        <fullName evidence="1">methylmalonate-semialdehyde dehydrogenase (CoA acylating)</fullName>
        <ecNumber evidence="1">1.2.1.27</ecNumber>
    </recommendedName>
</protein>
<dbReference type="InterPro" id="IPR016162">
    <property type="entry name" value="Ald_DH_N"/>
</dbReference>
<keyword evidence="2 5" id="KW-0560">Oxidoreductase</keyword>
<dbReference type="FunFam" id="3.40.309.10:FF:000002">
    <property type="entry name" value="Methylmalonate-semialdehyde dehydrogenase (Acylating)"/>
    <property type="match status" value="1"/>
</dbReference>
<dbReference type="SUPFAM" id="SSF53720">
    <property type="entry name" value="ALDH-like"/>
    <property type="match status" value="1"/>
</dbReference>
<dbReference type="InterPro" id="IPR015590">
    <property type="entry name" value="Aldehyde_DH_dom"/>
</dbReference>
<dbReference type="GO" id="GO:0004491">
    <property type="term" value="F:methylmalonate-semialdehyde dehydrogenase (acylating, NAD) activity"/>
    <property type="evidence" value="ECO:0007669"/>
    <property type="project" value="UniProtKB-EC"/>
</dbReference>
<dbReference type="GO" id="GO:0006210">
    <property type="term" value="P:thymine catabolic process"/>
    <property type="evidence" value="ECO:0007669"/>
    <property type="project" value="TreeGrafter"/>
</dbReference>
<organism evidence="5 6">
    <name type="scientific">Pyrobaculum arsenaticum (strain DSM 13514 / JCM 11321 / PZ6)</name>
    <dbReference type="NCBI Taxonomy" id="340102"/>
    <lineage>
        <taxon>Archaea</taxon>
        <taxon>Thermoproteota</taxon>
        <taxon>Thermoprotei</taxon>
        <taxon>Thermoproteales</taxon>
        <taxon>Thermoproteaceae</taxon>
        <taxon>Pyrobaculum</taxon>
    </lineage>
</organism>
<evidence type="ECO:0000313" key="5">
    <source>
        <dbReference type="EMBL" id="ABP50104.1"/>
    </source>
</evidence>
<keyword evidence="3" id="KW-0520">NAD</keyword>
<dbReference type="Pfam" id="PF00171">
    <property type="entry name" value="Aldedh"/>
    <property type="match status" value="1"/>
</dbReference>
<name>A4WI87_PYRAR</name>
<dbReference type="EC" id="1.2.1.27" evidence="1"/>
<dbReference type="InterPro" id="IPR016160">
    <property type="entry name" value="Ald_DH_CS_CYS"/>
</dbReference>
<dbReference type="PANTHER" id="PTHR43866:SF4">
    <property type="entry name" value="MALONATE-SEMIALDEHYDE DEHYDROGENASE"/>
    <property type="match status" value="1"/>
</dbReference>
<dbReference type="Gene3D" id="3.40.605.10">
    <property type="entry name" value="Aldehyde Dehydrogenase, Chain A, domain 1"/>
    <property type="match status" value="1"/>
</dbReference>
<dbReference type="PROSITE" id="PS00070">
    <property type="entry name" value="ALDEHYDE_DEHYDR_CYS"/>
    <property type="match status" value="1"/>
</dbReference>
<dbReference type="GeneID" id="5054304"/>
<dbReference type="CDD" id="cd07085">
    <property type="entry name" value="ALDH_F6_MMSDH"/>
    <property type="match status" value="1"/>
</dbReference>
<proteinExistence type="predicted"/>
<evidence type="ECO:0000313" key="6">
    <source>
        <dbReference type="Proteomes" id="UP000001567"/>
    </source>
</evidence>
<dbReference type="InterPro" id="IPR010061">
    <property type="entry name" value="MeMal-semiAld_DH"/>
</dbReference>
<dbReference type="Proteomes" id="UP000001567">
    <property type="component" value="Chromosome"/>
</dbReference>
<dbReference type="PANTHER" id="PTHR43866">
    <property type="entry name" value="MALONATE-SEMIALDEHYDE DEHYDROGENASE"/>
    <property type="match status" value="1"/>
</dbReference>
<dbReference type="RefSeq" id="WP_011900011.1">
    <property type="nucleotide sequence ID" value="NC_009376.1"/>
</dbReference>
<accession>A4WI87</accession>
<dbReference type="EMBL" id="CP000660">
    <property type="protein sequence ID" value="ABP50104.1"/>
    <property type="molecule type" value="Genomic_DNA"/>
</dbReference>
<dbReference type="PhylomeDB" id="A4WI87"/>